<evidence type="ECO:0000256" key="1">
    <source>
        <dbReference type="ARBA" id="ARBA00004429"/>
    </source>
</evidence>
<gene>
    <name evidence="11" type="ORF">CAY53_06185</name>
</gene>
<protein>
    <submittedName>
        <fullName evidence="11">Amino acid ABC transporter permease</fullName>
    </submittedName>
</protein>
<dbReference type="PANTHER" id="PTHR30614">
    <property type="entry name" value="MEMBRANE COMPONENT OF AMINO ACID ABC TRANSPORTER"/>
    <property type="match status" value="1"/>
</dbReference>
<evidence type="ECO:0000256" key="5">
    <source>
        <dbReference type="ARBA" id="ARBA00022692"/>
    </source>
</evidence>
<dbReference type="InterPro" id="IPR043429">
    <property type="entry name" value="ArtM/GltK/GlnP/TcyL/YhdX-like"/>
</dbReference>
<evidence type="ECO:0000256" key="7">
    <source>
        <dbReference type="ARBA" id="ARBA00022989"/>
    </source>
</evidence>
<dbReference type="RefSeq" id="WP_104936398.1">
    <property type="nucleotide sequence ID" value="NZ_CP021255.1"/>
</dbReference>
<comment type="subcellular location">
    <subcellularLocation>
        <location evidence="1">Cell inner membrane</location>
        <topology evidence="1">Multi-pass membrane protein</topology>
    </subcellularLocation>
    <subcellularLocation>
        <location evidence="9">Cell membrane</location>
        <topology evidence="9">Multi-pass membrane protein</topology>
    </subcellularLocation>
</comment>
<dbReference type="GO" id="GO:0006865">
    <property type="term" value="P:amino acid transport"/>
    <property type="evidence" value="ECO:0007669"/>
    <property type="project" value="UniProtKB-KW"/>
</dbReference>
<keyword evidence="5 9" id="KW-0812">Transmembrane</keyword>
<feature type="transmembrane region" description="Helical" evidence="9">
    <location>
        <begin position="209"/>
        <end position="228"/>
    </location>
</feature>
<dbReference type="Gene3D" id="1.10.3720.10">
    <property type="entry name" value="MetI-like"/>
    <property type="match status" value="1"/>
</dbReference>
<keyword evidence="3 9" id="KW-0813">Transport</keyword>
<accession>A0A2L1GN65</accession>
<keyword evidence="6" id="KW-0029">Amino-acid transport</keyword>
<evidence type="ECO:0000259" key="10">
    <source>
        <dbReference type="PROSITE" id="PS50928"/>
    </source>
</evidence>
<dbReference type="PROSITE" id="PS50928">
    <property type="entry name" value="ABC_TM1"/>
    <property type="match status" value="1"/>
</dbReference>
<evidence type="ECO:0000256" key="9">
    <source>
        <dbReference type="RuleBase" id="RU363032"/>
    </source>
</evidence>
<dbReference type="AlphaFoldDB" id="A0A2L1GN65"/>
<comment type="similarity">
    <text evidence="2">Belongs to the binding-protein-dependent transport system permease family. HisMQ subfamily.</text>
</comment>
<dbReference type="OrthoDB" id="5365894at2"/>
<keyword evidence="7 9" id="KW-1133">Transmembrane helix</keyword>
<evidence type="ECO:0000256" key="6">
    <source>
        <dbReference type="ARBA" id="ARBA00022970"/>
    </source>
</evidence>
<dbReference type="GO" id="GO:0043190">
    <property type="term" value="C:ATP-binding cassette (ABC) transporter complex"/>
    <property type="evidence" value="ECO:0007669"/>
    <property type="project" value="InterPro"/>
</dbReference>
<dbReference type="NCBIfam" id="TIGR01726">
    <property type="entry name" value="HEQRo_perm_3TM"/>
    <property type="match status" value="1"/>
</dbReference>
<dbReference type="SUPFAM" id="SSF161098">
    <property type="entry name" value="MetI-like"/>
    <property type="match status" value="1"/>
</dbReference>
<evidence type="ECO:0000256" key="3">
    <source>
        <dbReference type="ARBA" id="ARBA00022448"/>
    </source>
</evidence>
<evidence type="ECO:0000256" key="4">
    <source>
        <dbReference type="ARBA" id="ARBA00022475"/>
    </source>
</evidence>
<dbReference type="InterPro" id="IPR010065">
    <property type="entry name" value="AA_ABC_transptr_permease_3TM"/>
</dbReference>
<keyword evidence="8 9" id="KW-0472">Membrane</keyword>
<dbReference type="InterPro" id="IPR000515">
    <property type="entry name" value="MetI-like"/>
</dbReference>
<dbReference type="CDD" id="cd06261">
    <property type="entry name" value="TM_PBP2"/>
    <property type="match status" value="1"/>
</dbReference>
<dbReference type="GO" id="GO:0022857">
    <property type="term" value="F:transmembrane transporter activity"/>
    <property type="evidence" value="ECO:0007669"/>
    <property type="project" value="InterPro"/>
</dbReference>
<keyword evidence="4" id="KW-1003">Cell membrane</keyword>
<dbReference type="KEGG" id="deo:CAY53_06185"/>
<dbReference type="EMBL" id="CP021255">
    <property type="protein sequence ID" value="AVD71123.1"/>
    <property type="molecule type" value="Genomic_DNA"/>
</dbReference>
<evidence type="ECO:0000313" key="12">
    <source>
        <dbReference type="Proteomes" id="UP000239867"/>
    </source>
</evidence>
<dbReference type="Proteomes" id="UP000239867">
    <property type="component" value="Chromosome"/>
</dbReference>
<sequence length="243" mass="27059">MPELSPFYHELFAALNRGLWMSVALIVPAACGGVAIGLLAGSCRACGPRWLRKLGDFYAALFRGTPLVVQLFVLYYGLPDLYMHLEEPLRAFSPRLADRLKTLMYLSPYQAAVIGFMLCSGAYQSEYVRGAFLSIKKGQYLGALALGFGAWQTLFYIILPQAFRRALHGCGNEIIYLIKYSSLAYIVTCMELTGEGKTIATEHFRFTEVFMAIALYYLALVSMAMLLLKKLEQRLAIPGFGNS</sequence>
<feature type="transmembrane region" description="Helical" evidence="9">
    <location>
        <begin position="20"/>
        <end position="40"/>
    </location>
</feature>
<feature type="transmembrane region" description="Helical" evidence="9">
    <location>
        <begin position="140"/>
        <end position="159"/>
    </location>
</feature>
<feature type="domain" description="ABC transmembrane type-1" evidence="10">
    <location>
        <begin position="19"/>
        <end position="228"/>
    </location>
</feature>
<evidence type="ECO:0000313" key="11">
    <source>
        <dbReference type="EMBL" id="AVD71123.1"/>
    </source>
</evidence>
<dbReference type="InterPro" id="IPR035906">
    <property type="entry name" value="MetI-like_sf"/>
</dbReference>
<organism evidence="11 12">
    <name type="scientific">Desulfobulbus oralis</name>
    <dbReference type="NCBI Taxonomy" id="1986146"/>
    <lineage>
        <taxon>Bacteria</taxon>
        <taxon>Pseudomonadati</taxon>
        <taxon>Thermodesulfobacteriota</taxon>
        <taxon>Desulfobulbia</taxon>
        <taxon>Desulfobulbales</taxon>
        <taxon>Desulfobulbaceae</taxon>
        <taxon>Desulfobulbus</taxon>
    </lineage>
</organism>
<evidence type="ECO:0000256" key="2">
    <source>
        <dbReference type="ARBA" id="ARBA00010072"/>
    </source>
</evidence>
<dbReference type="Pfam" id="PF00528">
    <property type="entry name" value="BPD_transp_1"/>
    <property type="match status" value="1"/>
</dbReference>
<feature type="transmembrane region" description="Helical" evidence="9">
    <location>
        <begin position="109"/>
        <end position="128"/>
    </location>
</feature>
<proteinExistence type="inferred from homology"/>
<dbReference type="PANTHER" id="PTHR30614:SF0">
    <property type="entry name" value="L-CYSTINE TRANSPORT SYSTEM PERMEASE PROTEIN TCYL"/>
    <property type="match status" value="1"/>
</dbReference>
<keyword evidence="12" id="KW-1185">Reference proteome</keyword>
<reference evidence="11 12" key="1">
    <citation type="journal article" date="2018" name="MBio">
        <title>Insights into the evolution of host association through the isolation and characterization of a novel human periodontal pathobiont, Desulfobulbus oralis.</title>
        <authorList>
            <person name="Cross K.L."/>
            <person name="Chirania P."/>
            <person name="Xiong W."/>
            <person name="Beall C.J."/>
            <person name="Elkins J.G."/>
            <person name="Giannone R.J."/>
            <person name="Griffen A.L."/>
            <person name="Guss A.M."/>
            <person name="Hettich R.L."/>
            <person name="Joshi S.S."/>
            <person name="Mokrzan E.M."/>
            <person name="Martin R.K."/>
            <person name="Zhulin I.B."/>
            <person name="Leys E.J."/>
            <person name="Podar M."/>
        </authorList>
    </citation>
    <scope>NUCLEOTIDE SEQUENCE [LARGE SCALE GENOMIC DNA]</scope>
    <source>
        <strain evidence="11 12">ORNL</strain>
    </source>
</reference>
<evidence type="ECO:0000256" key="8">
    <source>
        <dbReference type="ARBA" id="ARBA00023136"/>
    </source>
</evidence>
<name>A0A2L1GN65_9BACT</name>
<feature type="transmembrane region" description="Helical" evidence="9">
    <location>
        <begin position="60"/>
        <end position="78"/>
    </location>
</feature>